<dbReference type="CDD" id="cd18542">
    <property type="entry name" value="ABC_6TM_YknU_like"/>
    <property type="match status" value="1"/>
</dbReference>
<dbReference type="Pfam" id="PF00664">
    <property type="entry name" value="ABC_membrane"/>
    <property type="match status" value="1"/>
</dbReference>
<feature type="transmembrane region" description="Helical" evidence="7">
    <location>
        <begin position="21"/>
        <end position="43"/>
    </location>
</feature>
<comment type="caution">
    <text evidence="10">The sequence shown here is derived from an EMBL/GenBank/DDBJ whole genome shotgun (WGS) entry which is preliminary data.</text>
</comment>
<keyword evidence="2 7" id="KW-0812">Transmembrane</keyword>
<dbReference type="GO" id="GO:0016787">
    <property type="term" value="F:hydrolase activity"/>
    <property type="evidence" value="ECO:0007669"/>
    <property type="project" value="UniProtKB-KW"/>
</dbReference>
<evidence type="ECO:0000313" key="10">
    <source>
        <dbReference type="EMBL" id="MDQ0176991.1"/>
    </source>
</evidence>
<dbReference type="Gene3D" id="3.40.50.300">
    <property type="entry name" value="P-loop containing nucleotide triphosphate hydrolases"/>
    <property type="match status" value="1"/>
</dbReference>
<dbReference type="PANTHER" id="PTHR43394:SF1">
    <property type="entry name" value="ATP-BINDING CASSETTE SUB-FAMILY B MEMBER 10, MITOCHONDRIAL"/>
    <property type="match status" value="1"/>
</dbReference>
<evidence type="ECO:0000256" key="5">
    <source>
        <dbReference type="ARBA" id="ARBA00022989"/>
    </source>
</evidence>
<feature type="transmembrane region" description="Helical" evidence="7">
    <location>
        <begin position="137"/>
        <end position="154"/>
    </location>
</feature>
<dbReference type="RefSeq" id="WP_307230595.1">
    <property type="nucleotide sequence ID" value="NZ_JAUSTT010000017.1"/>
</dbReference>
<reference evidence="10 11" key="1">
    <citation type="submission" date="2023-07" db="EMBL/GenBank/DDBJ databases">
        <title>Genomic Encyclopedia of Type Strains, Phase IV (KMG-IV): sequencing the most valuable type-strain genomes for metagenomic binning, comparative biology and taxonomic classification.</title>
        <authorList>
            <person name="Goeker M."/>
        </authorList>
    </citation>
    <scope>NUCLEOTIDE SEQUENCE [LARGE SCALE GENOMIC DNA]</scope>
    <source>
        <strain evidence="10 11">DSM 23837</strain>
    </source>
</reference>
<dbReference type="EMBL" id="JAUSTT010000017">
    <property type="protein sequence ID" value="MDQ0176991.1"/>
    <property type="molecule type" value="Genomic_DNA"/>
</dbReference>
<dbReference type="SUPFAM" id="SSF90123">
    <property type="entry name" value="ABC transporter transmembrane region"/>
    <property type="match status" value="1"/>
</dbReference>
<feature type="transmembrane region" description="Helical" evidence="7">
    <location>
        <begin position="248"/>
        <end position="266"/>
    </location>
</feature>
<protein>
    <submittedName>
        <fullName evidence="10">ATP-binding cassette subfamily B protein/subfamily B ATP-binding cassette protein MsbA</fullName>
        <ecNumber evidence="10">3.6.3.-</ecNumber>
    </submittedName>
</protein>
<dbReference type="InterPro" id="IPR011527">
    <property type="entry name" value="ABC1_TM_dom"/>
</dbReference>
<dbReference type="PANTHER" id="PTHR43394">
    <property type="entry name" value="ATP-DEPENDENT PERMEASE MDL1, MITOCHONDRIAL"/>
    <property type="match status" value="1"/>
</dbReference>
<dbReference type="PROSITE" id="PS50893">
    <property type="entry name" value="ABC_TRANSPORTER_2"/>
    <property type="match status" value="1"/>
</dbReference>
<dbReference type="PROSITE" id="PS50929">
    <property type="entry name" value="ABC_TM1F"/>
    <property type="match status" value="1"/>
</dbReference>
<dbReference type="InterPro" id="IPR039421">
    <property type="entry name" value="Type_1_exporter"/>
</dbReference>
<dbReference type="InterPro" id="IPR027417">
    <property type="entry name" value="P-loop_NTPase"/>
</dbReference>
<feature type="transmembrane region" description="Helical" evidence="7">
    <location>
        <begin position="278"/>
        <end position="299"/>
    </location>
</feature>
<dbReference type="GO" id="GO:0005524">
    <property type="term" value="F:ATP binding"/>
    <property type="evidence" value="ECO:0007669"/>
    <property type="project" value="UniProtKB-KW"/>
</dbReference>
<dbReference type="Pfam" id="PF00005">
    <property type="entry name" value="ABC_tran"/>
    <property type="match status" value="1"/>
</dbReference>
<dbReference type="InterPro" id="IPR003439">
    <property type="entry name" value="ABC_transporter-like_ATP-bd"/>
</dbReference>
<feature type="domain" description="ABC transmembrane type-1" evidence="9">
    <location>
        <begin position="19"/>
        <end position="301"/>
    </location>
</feature>
<evidence type="ECO:0000256" key="6">
    <source>
        <dbReference type="ARBA" id="ARBA00023136"/>
    </source>
</evidence>
<evidence type="ECO:0000256" key="4">
    <source>
        <dbReference type="ARBA" id="ARBA00022840"/>
    </source>
</evidence>
<accession>A0ABT9WUL6</accession>
<evidence type="ECO:0000256" key="7">
    <source>
        <dbReference type="SAM" id="Phobius"/>
    </source>
</evidence>
<evidence type="ECO:0000313" key="11">
    <source>
        <dbReference type="Proteomes" id="UP001223586"/>
    </source>
</evidence>
<dbReference type="InterPro" id="IPR036640">
    <property type="entry name" value="ABC1_TM_sf"/>
</dbReference>
<feature type="transmembrane region" description="Helical" evidence="7">
    <location>
        <begin position="55"/>
        <end position="75"/>
    </location>
</feature>
<evidence type="ECO:0000256" key="1">
    <source>
        <dbReference type="ARBA" id="ARBA00004651"/>
    </source>
</evidence>
<keyword evidence="6 7" id="KW-0472">Membrane</keyword>
<sequence length="584" mass="66399">METFKRLKVFYWPYKKYFFTSMLFLIFVTAITVIYPIILQLTIDDVVLEGKYHFIPYLAIGLIVIMICKGIATFIHQYMGDLFGIKSIYRLRNKLYEKLQFLPFSYYDNAKTGDLMSRLTADVEGFRFFLSFGFTELLRFVLLLTISFSVMFYYSVPLTFVTMISLPFLGVAVYRFDKVVHPAFRGMRKSFGKLNTNVQENISGIQTVKSLSREAFQTEKFNVSNSDYKERNIKTANIWAKYFPLMEFLGNVCVIALLGYGGYLVMNDQLSYGELVAFYSLVGYILWPIMSLGFTINMFSQAKASGERLLEILDADEKIVDCSNALEREKFEGKVTFKDVTLRYADDENAALKRINFTVEPGQVIGLIGSTGSGKTSITQLITRFYEPVSGEVLIDDKKVDHYSLHSLRNNIGFVLQESFLFSSTIKANISYGRPDATMGEIIDAAKRAQAHHFIMELPDGYDTMLGERGMGLSGGQKQRIAIARAICLNPSILILDDATSAVDMDTEFQIQQALREVMAGRTTFIIAHRISSLKHANEILVLENGKIAERGTHEELLSNNGPYQRIYEIQYKDRHTVMQGQTG</sequence>
<gene>
    <name evidence="10" type="ORF">J2S08_002870</name>
</gene>
<evidence type="ECO:0000259" key="9">
    <source>
        <dbReference type="PROSITE" id="PS50929"/>
    </source>
</evidence>
<dbReference type="EC" id="3.6.3.-" evidence="10"/>
<dbReference type="InterPro" id="IPR017871">
    <property type="entry name" value="ABC_transporter-like_CS"/>
</dbReference>
<dbReference type="SMART" id="SM00382">
    <property type="entry name" value="AAA"/>
    <property type="match status" value="1"/>
</dbReference>
<keyword evidence="10" id="KW-0378">Hydrolase</keyword>
<dbReference type="Gene3D" id="1.20.1560.10">
    <property type="entry name" value="ABC transporter type 1, transmembrane domain"/>
    <property type="match status" value="1"/>
</dbReference>
<evidence type="ECO:0000256" key="2">
    <source>
        <dbReference type="ARBA" id="ARBA00022692"/>
    </source>
</evidence>
<keyword evidence="5 7" id="KW-1133">Transmembrane helix</keyword>
<organism evidence="10 11">
    <name type="scientific">Bacillus chungangensis</name>
    <dbReference type="NCBI Taxonomy" id="587633"/>
    <lineage>
        <taxon>Bacteria</taxon>
        <taxon>Bacillati</taxon>
        <taxon>Bacillota</taxon>
        <taxon>Bacilli</taxon>
        <taxon>Bacillales</taxon>
        <taxon>Bacillaceae</taxon>
        <taxon>Bacillus</taxon>
    </lineage>
</organism>
<keyword evidence="11" id="KW-1185">Reference proteome</keyword>
<name>A0ABT9WUL6_9BACI</name>
<keyword evidence="4 10" id="KW-0067">ATP-binding</keyword>
<feature type="domain" description="ABC transporter" evidence="8">
    <location>
        <begin position="335"/>
        <end position="570"/>
    </location>
</feature>
<dbReference type="SUPFAM" id="SSF52540">
    <property type="entry name" value="P-loop containing nucleoside triphosphate hydrolases"/>
    <property type="match status" value="1"/>
</dbReference>
<proteinExistence type="predicted"/>
<evidence type="ECO:0000256" key="3">
    <source>
        <dbReference type="ARBA" id="ARBA00022741"/>
    </source>
</evidence>
<dbReference type="Proteomes" id="UP001223586">
    <property type="component" value="Unassembled WGS sequence"/>
</dbReference>
<dbReference type="InterPro" id="IPR003593">
    <property type="entry name" value="AAA+_ATPase"/>
</dbReference>
<evidence type="ECO:0000259" key="8">
    <source>
        <dbReference type="PROSITE" id="PS50893"/>
    </source>
</evidence>
<feature type="transmembrane region" description="Helical" evidence="7">
    <location>
        <begin position="160"/>
        <end position="177"/>
    </location>
</feature>
<comment type="subcellular location">
    <subcellularLocation>
        <location evidence="1">Cell membrane</location>
        <topology evidence="1">Multi-pass membrane protein</topology>
    </subcellularLocation>
</comment>
<keyword evidence="3" id="KW-0547">Nucleotide-binding</keyword>
<dbReference type="PROSITE" id="PS00211">
    <property type="entry name" value="ABC_TRANSPORTER_1"/>
    <property type="match status" value="1"/>
</dbReference>